<dbReference type="RefSeq" id="WP_110289932.1">
    <property type="nucleotide sequence ID" value="NZ_NOKA02000002.1"/>
</dbReference>
<dbReference type="EMBL" id="QICS01000001">
    <property type="protein sequence ID" value="PXV95402.1"/>
    <property type="molecule type" value="Genomic_DNA"/>
</dbReference>
<feature type="domain" description="Response regulatory" evidence="4">
    <location>
        <begin position="7"/>
        <end position="122"/>
    </location>
</feature>
<dbReference type="InterPro" id="IPR001789">
    <property type="entry name" value="Sig_transdc_resp-reg_receiver"/>
</dbReference>
<dbReference type="Proteomes" id="UP000247523">
    <property type="component" value="Unassembled WGS sequence"/>
</dbReference>
<gene>
    <name evidence="5" type="ORF">C8E03_10131</name>
    <name evidence="6" type="ORF">CG710_001970</name>
</gene>
<dbReference type="Pfam" id="PF00072">
    <property type="entry name" value="Response_reg"/>
    <property type="match status" value="1"/>
</dbReference>
<proteinExistence type="predicted"/>
<dbReference type="EMBL" id="NOKA02000002">
    <property type="protein sequence ID" value="RDY32723.1"/>
    <property type="molecule type" value="Genomic_DNA"/>
</dbReference>
<reference evidence="6" key="3">
    <citation type="submission" date="2018-07" db="EMBL/GenBank/DDBJ databases">
        <authorList>
            <person name="Quirk P.G."/>
            <person name="Krulwich T.A."/>
        </authorList>
    </citation>
    <scope>NUCLEOTIDE SEQUENCE</scope>
    <source>
        <strain evidence="6">CCRI-19302</strain>
    </source>
</reference>
<protein>
    <recommendedName>
        <fullName evidence="1">Stage 0 sporulation protein A homolog</fullName>
    </recommendedName>
</protein>
<dbReference type="OrthoDB" id="9790669at2"/>
<evidence type="ECO:0000313" key="5">
    <source>
        <dbReference type="EMBL" id="PXV95402.1"/>
    </source>
</evidence>
<dbReference type="GO" id="GO:0000160">
    <property type="term" value="P:phosphorelay signal transduction system"/>
    <property type="evidence" value="ECO:0007669"/>
    <property type="project" value="InterPro"/>
</dbReference>
<evidence type="ECO:0000313" key="8">
    <source>
        <dbReference type="Proteomes" id="UP000247523"/>
    </source>
</evidence>
<comment type="caution">
    <text evidence="5">The sequence shown here is derived from an EMBL/GenBank/DDBJ whole genome shotgun (WGS) entry which is preliminary data.</text>
</comment>
<feature type="modified residue" description="4-aspartylphosphate" evidence="3">
    <location>
        <position position="57"/>
    </location>
</feature>
<comment type="function">
    <text evidence="2">May play the central regulatory role in sporulation. It may be an element of the effector pathway responsible for the activation of sporulation genes in response to nutritional stress. Spo0A may act in concert with spo0H (a sigma factor) to control the expression of some genes that are critical to the sporulation process.</text>
</comment>
<dbReference type="PANTHER" id="PTHR43228:SF1">
    <property type="entry name" value="TWO-COMPONENT RESPONSE REGULATOR ARR22"/>
    <property type="match status" value="1"/>
</dbReference>
<dbReference type="AlphaFoldDB" id="A0A318ESY7"/>
<accession>A0A318ESY7</accession>
<dbReference type="Proteomes" id="UP000216411">
    <property type="component" value="Unassembled WGS sequence"/>
</dbReference>
<dbReference type="SMART" id="SM00448">
    <property type="entry name" value="REC"/>
    <property type="match status" value="1"/>
</dbReference>
<dbReference type="PROSITE" id="PS50110">
    <property type="entry name" value="RESPONSE_REGULATORY"/>
    <property type="match status" value="1"/>
</dbReference>
<evidence type="ECO:0000256" key="3">
    <source>
        <dbReference type="PROSITE-ProRule" id="PRU00169"/>
    </source>
</evidence>
<evidence type="ECO:0000313" key="7">
    <source>
        <dbReference type="Proteomes" id="UP000216411"/>
    </source>
</evidence>
<evidence type="ECO:0000313" key="6">
    <source>
        <dbReference type="EMBL" id="RDY32723.1"/>
    </source>
</evidence>
<dbReference type="InterPro" id="IPR011006">
    <property type="entry name" value="CheY-like_superfamily"/>
</dbReference>
<dbReference type="PANTHER" id="PTHR43228">
    <property type="entry name" value="TWO-COMPONENT RESPONSE REGULATOR"/>
    <property type="match status" value="1"/>
</dbReference>
<name>A0A318ESY7_9FIRM</name>
<keyword evidence="3" id="KW-0597">Phosphoprotein</keyword>
<dbReference type="Gene3D" id="3.40.50.2300">
    <property type="match status" value="1"/>
</dbReference>
<evidence type="ECO:0000259" key="4">
    <source>
        <dbReference type="PROSITE" id="PS50110"/>
    </source>
</evidence>
<evidence type="ECO:0000256" key="2">
    <source>
        <dbReference type="ARBA" id="ARBA00024867"/>
    </source>
</evidence>
<dbReference type="InterPro" id="IPR052048">
    <property type="entry name" value="ST_Response_Regulator"/>
</dbReference>
<organism evidence="5 8">
    <name type="scientific">Lachnotalea glycerini</name>
    <dbReference type="NCBI Taxonomy" id="1763509"/>
    <lineage>
        <taxon>Bacteria</taxon>
        <taxon>Bacillati</taxon>
        <taxon>Bacillota</taxon>
        <taxon>Clostridia</taxon>
        <taxon>Lachnospirales</taxon>
        <taxon>Lachnospiraceae</taxon>
        <taxon>Lachnotalea</taxon>
    </lineage>
</organism>
<reference evidence="6 7" key="1">
    <citation type="journal article" date="2017" name="Genome Announc.">
        <title>Draft Genome Sequence of a Sporulating and Motile Strain of Lachnotalea glycerini Isolated from Water in Quebec City, Canada.</title>
        <authorList>
            <person name="Maheux A.F."/>
            <person name="Boudreau D.K."/>
            <person name="Berube E."/>
            <person name="Boissinot M."/>
            <person name="Raymond F."/>
            <person name="Brodeur S."/>
            <person name="Corbeil J."/>
            <person name="Isabel S."/>
            <person name="Omar R.F."/>
            <person name="Bergeron M.G."/>
        </authorList>
    </citation>
    <scope>NUCLEOTIDE SEQUENCE [LARGE SCALE GENOMIC DNA]</scope>
    <source>
        <strain evidence="6 7">CCRI-19302</strain>
    </source>
</reference>
<reference evidence="5 8" key="2">
    <citation type="submission" date="2018-05" db="EMBL/GenBank/DDBJ databases">
        <title>Genomic Encyclopedia of Type Strains, Phase IV (KMG-IV): sequencing the most valuable type-strain genomes for metagenomic binning, comparative biology and taxonomic classification.</title>
        <authorList>
            <person name="Goeker M."/>
        </authorList>
    </citation>
    <scope>NUCLEOTIDE SEQUENCE [LARGE SCALE GENOMIC DNA]</scope>
    <source>
        <strain evidence="5 8">DSM 28816</strain>
    </source>
</reference>
<evidence type="ECO:0000256" key="1">
    <source>
        <dbReference type="ARBA" id="ARBA00018672"/>
    </source>
</evidence>
<dbReference type="SUPFAM" id="SSF52172">
    <property type="entry name" value="CheY-like"/>
    <property type="match status" value="1"/>
</dbReference>
<keyword evidence="7" id="KW-1185">Reference proteome</keyword>
<sequence length="128" mass="14390">MNLNGLKVLICDDSILFRKQMKDFFTANECSSILEVASGQEAIDAYKEHQPDIVFLDIIMPNKTGIEAINEIMHYDPMAYIIMFSSVGTQQYLKDAIFAGAHDFLQKPFDTCTVVNVIEKYLSVKGGN</sequence>